<proteinExistence type="inferred from homology"/>
<dbReference type="PROSITE" id="PS00175">
    <property type="entry name" value="PG_MUTASE"/>
    <property type="match status" value="1"/>
</dbReference>
<comment type="pathway">
    <text evidence="4 5">Carbohydrate degradation; glycolysis; pyruvate from D-glyceraldehyde 3-phosphate: step 3/5.</text>
</comment>
<comment type="caution">
    <text evidence="4">Lacks conserved residue(s) required for the propagation of feature annotation.</text>
</comment>
<evidence type="ECO:0000256" key="2">
    <source>
        <dbReference type="ARBA" id="ARBA00023152"/>
    </source>
</evidence>
<feature type="active site" description="Proton donor/acceptor" evidence="4">
    <location>
        <position position="88"/>
    </location>
</feature>
<reference evidence="6 7" key="1">
    <citation type="submission" date="2022-03" db="EMBL/GenBank/DDBJ databases">
        <title>Draft genome sequence of Furfurilactobacillus curtus JCM 31185.</title>
        <authorList>
            <person name="Suzuki S."/>
            <person name="Endo A."/>
            <person name="Kajikawa A."/>
        </authorList>
    </citation>
    <scope>NUCLEOTIDE SEQUENCE [LARGE SCALE GENOMIC DNA]</scope>
    <source>
        <strain evidence="6 7">JCM 31185</strain>
    </source>
</reference>
<comment type="similarity">
    <text evidence="1 4">Belongs to the phosphoglycerate mutase family. BPG-dependent PGAM subfamily.</text>
</comment>
<feature type="binding site" evidence="4">
    <location>
        <position position="61"/>
    </location>
    <ligand>
        <name>substrate</name>
    </ligand>
</feature>
<feature type="binding site" evidence="4">
    <location>
        <position position="99"/>
    </location>
    <ligand>
        <name>substrate</name>
    </ligand>
</feature>
<dbReference type="CDD" id="cd07067">
    <property type="entry name" value="HP_PGM_like"/>
    <property type="match status" value="1"/>
</dbReference>
<dbReference type="InterPro" id="IPR013078">
    <property type="entry name" value="His_Pase_superF_clade-1"/>
</dbReference>
<evidence type="ECO:0000256" key="1">
    <source>
        <dbReference type="ARBA" id="ARBA00006717"/>
    </source>
</evidence>
<dbReference type="NCBIfam" id="TIGR01258">
    <property type="entry name" value="pgm_1"/>
    <property type="match status" value="1"/>
</dbReference>
<dbReference type="SMART" id="SM00855">
    <property type="entry name" value="PGAM"/>
    <property type="match status" value="1"/>
</dbReference>
<comment type="function">
    <text evidence="4 5">Catalyzes the interconversion of 2-phosphoglycerate and 3-phosphoglycerate.</text>
</comment>
<dbReference type="SUPFAM" id="SSF53254">
    <property type="entry name" value="Phosphoglycerate mutase-like"/>
    <property type="match status" value="1"/>
</dbReference>
<dbReference type="PANTHER" id="PTHR11931">
    <property type="entry name" value="PHOSPHOGLYCERATE MUTASE"/>
    <property type="match status" value="1"/>
</dbReference>
<feature type="binding site" evidence="4">
    <location>
        <begin position="9"/>
        <end position="16"/>
    </location>
    <ligand>
        <name>substrate</name>
    </ligand>
</feature>
<dbReference type="Gene3D" id="3.40.50.1240">
    <property type="entry name" value="Phosphoglycerate mutase-like"/>
    <property type="match status" value="1"/>
</dbReference>
<organism evidence="6 7">
    <name type="scientific">Furfurilactobacillus curtus</name>
    <dbReference type="NCBI Taxonomy" id="1746200"/>
    <lineage>
        <taxon>Bacteria</taxon>
        <taxon>Bacillati</taxon>
        <taxon>Bacillota</taxon>
        <taxon>Bacilli</taxon>
        <taxon>Lactobacillales</taxon>
        <taxon>Lactobacillaceae</taxon>
        <taxon>Furfurilactobacillus</taxon>
    </lineage>
</organism>
<feature type="binding site" evidence="4">
    <location>
        <begin position="22"/>
        <end position="23"/>
    </location>
    <ligand>
        <name>substrate</name>
    </ligand>
</feature>
<dbReference type="HAMAP" id="MF_01039">
    <property type="entry name" value="PGAM_GpmA"/>
    <property type="match status" value="1"/>
</dbReference>
<comment type="caution">
    <text evidence="6">The sequence shown here is derived from an EMBL/GenBank/DDBJ whole genome shotgun (WGS) entry which is preliminary data.</text>
</comment>
<keyword evidence="7" id="KW-1185">Reference proteome</keyword>
<accession>A0ABQ5JP02</accession>
<comment type="catalytic activity">
    <reaction evidence="4 5">
        <text>(2R)-2-phosphoglycerate = (2R)-3-phosphoglycerate</text>
        <dbReference type="Rhea" id="RHEA:15901"/>
        <dbReference type="ChEBI" id="CHEBI:58272"/>
        <dbReference type="ChEBI" id="CHEBI:58289"/>
        <dbReference type="EC" id="5.4.2.11"/>
    </reaction>
</comment>
<evidence type="ECO:0000256" key="3">
    <source>
        <dbReference type="ARBA" id="ARBA00023235"/>
    </source>
</evidence>
<evidence type="ECO:0000256" key="4">
    <source>
        <dbReference type="HAMAP-Rule" id="MF_01039"/>
    </source>
</evidence>
<name>A0ABQ5JP02_9LACO</name>
<dbReference type="Proteomes" id="UP001628078">
    <property type="component" value="Unassembled WGS sequence"/>
</dbReference>
<keyword evidence="3 4" id="KW-0413">Isomerase</keyword>
<keyword evidence="2 4" id="KW-0324">Glycolysis</keyword>
<feature type="site" description="Transition state stabilizer" evidence="4">
    <location>
        <position position="180"/>
    </location>
</feature>
<feature type="binding site" evidence="4">
    <location>
        <begin position="88"/>
        <end position="91"/>
    </location>
    <ligand>
        <name>substrate</name>
    </ligand>
</feature>
<feature type="binding site" evidence="4">
    <location>
        <begin position="115"/>
        <end position="116"/>
    </location>
    <ligand>
        <name>substrate</name>
    </ligand>
</feature>
<gene>
    <name evidence="6" type="primary">gpmA1</name>
    <name evidence="4" type="synonym">gpmA</name>
    <name evidence="6" type="ORF">JCM31185_15780</name>
</gene>
<feature type="active site" description="Tele-phosphohistidine intermediate" evidence="4">
    <location>
        <position position="10"/>
    </location>
</feature>
<evidence type="ECO:0000256" key="5">
    <source>
        <dbReference type="RuleBase" id="RU004512"/>
    </source>
</evidence>
<dbReference type="EC" id="5.4.2.11" evidence="4 5"/>
<sequence length="228" mass="26204">MMSELVILRHGESTANRDNIYTGWSDVSLTPRGREQGHRAGKLVAQTGIAFTDVHTSLLQRAIETTHLVLDECNQLWLPEHKTWRLNERHYGALRGQNKDWTRQVYGERQVAQWRRGFRVVPPLLAHPDHEQDRRYAKLPATVLTRGESLAMTLARLQPYWTDVIVPNLLDGHNQLVVAHGSTLRALIKYLEQISDEAISQVEVPNGQPIHYTFNHKMQIVNKEILSQ</sequence>
<keyword evidence="4" id="KW-0312">Gluconeogenesis</keyword>
<dbReference type="PIRSF" id="PIRSF000709">
    <property type="entry name" value="6PFK_2-Ptase"/>
    <property type="match status" value="1"/>
</dbReference>
<dbReference type="EMBL" id="BQXO01000004">
    <property type="protein sequence ID" value="GKT06291.1"/>
    <property type="molecule type" value="Genomic_DNA"/>
</dbReference>
<dbReference type="InterPro" id="IPR029033">
    <property type="entry name" value="His_PPase_superfam"/>
</dbReference>
<dbReference type="InterPro" id="IPR001345">
    <property type="entry name" value="PG/BPGM_mutase_AS"/>
</dbReference>
<evidence type="ECO:0000313" key="6">
    <source>
        <dbReference type="EMBL" id="GKT06291.1"/>
    </source>
</evidence>
<evidence type="ECO:0000313" key="7">
    <source>
        <dbReference type="Proteomes" id="UP001628078"/>
    </source>
</evidence>
<protein>
    <recommendedName>
        <fullName evidence="4 5">2,3-bisphosphoglycerate-dependent phosphoglycerate mutase</fullName>
        <shortName evidence="4">BPG-dependent PGAM</shortName>
        <shortName evidence="4">PGAM</shortName>
        <shortName evidence="4">Phosphoglyceromutase</shortName>
        <shortName evidence="4">dPGM</shortName>
        <ecNumber evidence="4 5">5.4.2.11</ecNumber>
    </recommendedName>
</protein>
<dbReference type="InterPro" id="IPR005952">
    <property type="entry name" value="Phosphogly_mut1"/>
</dbReference>
<dbReference type="Pfam" id="PF00300">
    <property type="entry name" value="His_Phos_1"/>
    <property type="match status" value="1"/>
</dbReference>